<organism evidence="3 4">
    <name type="scientific">Hypocrea jecorina (strain ATCC 56765 / BCRC 32924 / NRRL 11460 / Rut C-30)</name>
    <name type="common">Trichoderma reesei</name>
    <dbReference type="NCBI Taxonomy" id="1344414"/>
    <lineage>
        <taxon>Eukaryota</taxon>
        <taxon>Fungi</taxon>
        <taxon>Dikarya</taxon>
        <taxon>Ascomycota</taxon>
        <taxon>Pezizomycotina</taxon>
        <taxon>Sordariomycetes</taxon>
        <taxon>Hypocreomycetidae</taxon>
        <taxon>Hypocreales</taxon>
        <taxon>Hypocreaceae</taxon>
        <taxon>Trichoderma</taxon>
    </lineage>
</organism>
<feature type="compositionally biased region" description="Pro residues" evidence="1">
    <location>
        <begin position="126"/>
        <end position="142"/>
    </location>
</feature>
<accession>A0A024RYX0</accession>
<name>A0A024RYX0_HYPJR</name>
<feature type="compositionally biased region" description="Low complexity" evidence="1">
    <location>
        <begin position="111"/>
        <end position="125"/>
    </location>
</feature>
<feature type="non-terminal residue" evidence="3">
    <location>
        <position position="1"/>
    </location>
</feature>
<evidence type="ECO:0000313" key="3">
    <source>
        <dbReference type="EMBL" id="ETR98052.1"/>
    </source>
</evidence>
<feature type="region of interest" description="Disordered" evidence="1">
    <location>
        <begin position="94"/>
        <end position="206"/>
    </location>
</feature>
<dbReference type="OrthoDB" id="4843554at2759"/>
<proteinExistence type="predicted"/>
<sequence length="316" mass="33060">AMRPILFVLLAVAAGEALPPDAVPVMCAAICGPIVELSSMCSPKRSLWDLDSHKLEVRAHAGHAKRHNGRHIEDERREKRFSVIVPAPTTFPPNLVGESYVPASSPASWETTPAPAQPPAQNYAPPTQPQSTPAPAPAPTPTTTPSNWSPSPASVASSSTTSRSVQQPTASMVTKKESAALPATTSRHRTSGMPAETVSDGSGGGMTDGQEEIENAEERCVCLNTSFNVAEIAGLCASCIGMVADTQNNMQVIMSVCGFPSQQYSPDKDKLASNIWVKATRPTAGVKTNGASRSTRLASIGVIVGVGFTTGALMML</sequence>
<protein>
    <submittedName>
        <fullName evidence="3">Uncharacterized protein</fullName>
    </submittedName>
</protein>
<keyword evidence="2" id="KW-0732">Signal</keyword>
<dbReference type="Proteomes" id="UP000024376">
    <property type="component" value="Unassembled WGS sequence"/>
</dbReference>
<feature type="compositionally biased region" description="Low complexity" evidence="1">
    <location>
        <begin position="143"/>
        <end position="165"/>
    </location>
</feature>
<evidence type="ECO:0000256" key="1">
    <source>
        <dbReference type="SAM" id="MobiDB-lite"/>
    </source>
</evidence>
<feature type="chain" id="PRO_5001533504" evidence="2">
    <location>
        <begin position="18"/>
        <end position="316"/>
    </location>
</feature>
<dbReference type="KEGG" id="trr:M419DRAFT_89817"/>
<feature type="signal peptide" evidence="2">
    <location>
        <begin position="1"/>
        <end position="17"/>
    </location>
</feature>
<evidence type="ECO:0000256" key="2">
    <source>
        <dbReference type="SAM" id="SignalP"/>
    </source>
</evidence>
<evidence type="ECO:0000313" key="4">
    <source>
        <dbReference type="Proteomes" id="UP000024376"/>
    </source>
</evidence>
<dbReference type="AlphaFoldDB" id="A0A024RYX0"/>
<dbReference type="EMBL" id="KI911165">
    <property type="protein sequence ID" value="ETR98052.1"/>
    <property type="molecule type" value="Genomic_DNA"/>
</dbReference>
<dbReference type="HOGENOM" id="CLU_083378_0_0_1"/>
<gene>
    <name evidence="3" type="ORF">M419DRAFT_89817</name>
</gene>
<reference evidence="4" key="1">
    <citation type="journal article" date="2013" name="Ind. Biotechnol.">
        <title>Comparative genomics analysis of Trichoderma reesei strains.</title>
        <authorList>
            <person name="Koike H."/>
            <person name="Aerts A."/>
            <person name="LaButti K."/>
            <person name="Grigoriev I.V."/>
            <person name="Baker S.E."/>
        </authorList>
    </citation>
    <scope>NUCLEOTIDE SEQUENCE [LARGE SCALE GENOMIC DNA]</scope>
    <source>
        <strain evidence="4">ATCC 56765 / BCRC 32924 / NRRL 11460 / Rut C-30</strain>
    </source>
</reference>